<evidence type="ECO:0000256" key="4">
    <source>
        <dbReference type="ARBA" id="ARBA00022729"/>
    </source>
</evidence>
<feature type="signal peptide" evidence="7">
    <location>
        <begin position="1"/>
        <end position="30"/>
    </location>
</feature>
<dbReference type="PANTHER" id="PTHR13148">
    <property type="entry name" value="PER1-RELATED"/>
    <property type="match status" value="1"/>
</dbReference>
<proteinExistence type="inferred from homology"/>
<feature type="transmembrane region" description="Helical" evidence="7">
    <location>
        <begin position="298"/>
        <end position="317"/>
    </location>
</feature>
<dbReference type="InParanoid" id="A0A2N3NDV4"/>
<dbReference type="EMBL" id="NLAX01000008">
    <property type="protein sequence ID" value="PKS10630.1"/>
    <property type="molecule type" value="Genomic_DNA"/>
</dbReference>
<comment type="function">
    <text evidence="7">Involved in the lipid remodeling steps of GPI-anchor maturation.</text>
</comment>
<feature type="transmembrane region" description="Helical" evidence="7">
    <location>
        <begin position="145"/>
        <end position="164"/>
    </location>
</feature>
<dbReference type="STRING" id="41688.A0A2N3NDV4"/>
<feature type="transmembrane region" description="Helical" evidence="7">
    <location>
        <begin position="207"/>
        <end position="225"/>
    </location>
</feature>
<evidence type="ECO:0000256" key="6">
    <source>
        <dbReference type="ARBA" id="ARBA00023136"/>
    </source>
</evidence>
<evidence type="ECO:0000256" key="5">
    <source>
        <dbReference type="ARBA" id="ARBA00022989"/>
    </source>
</evidence>
<dbReference type="Pfam" id="PF04080">
    <property type="entry name" value="Per1"/>
    <property type="match status" value="1"/>
</dbReference>
<evidence type="ECO:0000256" key="1">
    <source>
        <dbReference type="ARBA" id="ARBA00004127"/>
    </source>
</evidence>
<keyword evidence="6 7" id="KW-0472">Membrane</keyword>
<feature type="chain" id="PRO_5016485146" description="Post-GPI attachment to proteins factor 3" evidence="7">
    <location>
        <begin position="31"/>
        <end position="335"/>
    </location>
</feature>
<evidence type="ECO:0000256" key="3">
    <source>
        <dbReference type="ARBA" id="ARBA00022692"/>
    </source>
</evidence>
<keyword evidence="5 7" id="KW-1133">Transmembrane helix</keyword>
<keyword evidence="9" id="KW-1185">Reference proteome</keyword>
<comment type="subcellular location">
    <subcellularLocation>
        <location evidence="1">Endomembrane system</location>
        <topology evidence="1">Multi-pass membrane protein</topology>
    </subcellularLocation>
    <subcellularLocation>
        <location evidence="7">Endoplasmic reticulum membrane</location>
        <topology evidence="7">Multi-pass membrane protein</topology>
    </subcellularLocation>
</comment>
<keyword evidence="7" id="KW-0256">Endoplasmic reticulum</keyword>
<accession>A0A2N3NDV4</accession>
<dbReference type="InterPro" id="IPR007217">
    <property type="entry name" value="Per1-like"/>
</dbReference>
<dbReference type="PANTHER" id="PTHR13148:SF0">
    <property type="entry name" value="POST-GPI ATTACHMENT TO PROTEINS FACTOR 3"/>
    <property type="match status" value="1"/>
</dbReference>
<dbReference type="GO" id="GO:0016788">
    <property type="term" value="F:hydrolase activity, acting on ester bonds"/>
    <property type="evidence" value="ECO:0007669"/>
    <property type="project" value="TreeGrafter"/>
</dbReference>
<comment type="caution">
    <text evidence="8">The sequence shown here is derived from an EMBL/GenBank/DDBJ whole genome shotgun (WGS) entry which is preliminary data.</text>
</comment>
<evidence type="ECO:0000256" key="7">
    <source>
        <dbReference type="RuleBase" id="RU365066"/>
    </source>
</evidence>
<feature type="transmembrane region" description="Helical" evidence="7">
    <location>
        <begin position="266"/>
        <end position="286"/>
    </location>
</feature>
<reference evidence="8 9" key="1">
    <citation type="journal article" date="2017" name="G3 (Bethesda)">
        <title>First Draft Genome Sequence of the Pathogenic Fungus Lomentospora prolificans (Formerly Scedosporium prolificans).</title>
        <authorList>
            <person name="Luo R."/>
            <person name="Zimin A."/>
            <person name="Workman R."/>
            <person name="Fan Y."/>
            <person name="Pertea G."/>
            <person name="Grossman N."/>
            <person name="Wear M.P."/>
            <person name="Jia B."/>
            <person name="Miller H."/>
            <person name="Casadevall A."/>
            <person name="Timp W."/>
            <person name="Zhang S.X."/>
            <person name="Salzberg S.L."/>
        </authorList>
    </citation>
    <scope>NUCLEOTIDE SEQUENCE [LARGE SCALE GENOMIC DNA]</scope>
    <source>
        <strain evidence="8 9">JHH-5317</strain>
    </source>
</reference>
<dbReference type="VEuPathDB" id="FungiDB:jhhlp_002385"/>
<evidence type="ECO:0000256" key="2">
    <source>
        <dbReference type="ARBA" id="ARBA00022502"/>
    </source>
</evidence>
<dbReference type="GO" id="GO:0006506">
    <property type="term" value="P:GPI anchor biosynthetic process"/>
    <property type="evidence" value="ECO:0007669"/>
    <property type="project" value="UniProtKB-KW"/>
</dbReference>
<keyword evidence="4 7" id="KW-0732">Signal</keyword>
<dbReference type="AlphaFoldDB" id="A0A2N3NDV4"/>
<feature type="transmembrane region" description="Helical" evidence="7">
    <location>
        <begin position="237"/>
        <end position="254"/>
    </location>
</feature>
<comment type="similarity">
    <text evidence="7">Belongs to the PGAP3 family.</text>
</comment>
<evidence type="ECO:0000313" key="8">
    <source>
        <dbReference type="EMBL" id="PKS10630.1"/>
    </source>
</evidence>
<dbReference type="FunCoup" id="A0A2N3NDV4">
    <property type="interactions" value="165"/>
</dbReference>
<keyword evidence="2 7" id="KW-0337">GPI-anchor biosynthesis</keyword>
<sequence>MSPQQGWVRRPVLVLTLAVVILFLAAGADASAGDRLPAFKECVTQCQEDKCGPERSPMHIPLYRRLLLWDCPAECDYACQHVVTNHRLTYGAPVVQFYGKWPFIRALGMQEPLSVLFSLGNLWAHAQGLRKLRAAIPPSYRLLRWYKLFAYAGITSWIFSAAFHTRDFRFTEEMDYFAAGGSVLYGFYYTPIRIFRLDRPTHRVRSALKAWTVLCCCLYVAHVAYLKGVKWDYTYNMAANVVIGVTQNLLWCWFSARRYMQSKAPWTLLPILVVSWITLAMSLELFDFPPLWGSLDAHALWHFGTIAPAMVWYKFLLMDALDDLGGSKKLNMLKD</sequence>
<dbReference type="OrthoDB" id="419770at2759"/>
<evidence type="ECO:0000313" key="9">
    <source>
        <dbReference type="Proteomes" id="UP000233524"/>
    </source>
</evidence>
<feature type="transmembrane region" description="Helical" evidence="7">
    <location>
        <begin position="103"/>
        <end position="124"/>
    </location>
</feature>
<gene>
    <name evidence="8" type="ORF">jhhlp_002385</name>
</gene>
<keyword evidence="3 7" id="KW-0812">Transmembrane</keyword>
<name>A0A2N3NDV4_9PEZI</name>
<feature type="transmembrane region" description="Helical" evidence="7">
    <location>
        <begin position="176"/>
        <end position="195"/>
    </location>
</feature>
<protein>
    <recommendedName>
        <fullName evidence="7">Post-GPI attachment to proteins factor 3</fullName>
    </recommendedName>
</protein>
<dbReference type="GO" id="GO:0005789">
    <property type="term" value="C:endoplasmic reticulum membrane"/>
    <property type="evidence" value="ECO:0007669"/>
    <property type="project" value="UniProtKB-SubCell"/>
</dbReference>
<organism evidence="8 9">
    <name type="scientific">Lomentospora prolificans</name>
    <dbReference type="NCBI Taxonomy" id="41688"/>
    <lineage>
        <taxon>Eukaryota</taxon>
        <taxon>Fungi</taxon>
        <taxon>Dikarya</taxon>
        <taxon>Ascomycota</taxon>
        <taxon>Pezizomycotina</taxon>
        <taxon>Sordariomycetes</taxon>
        <taxon>Hypocreomycetidae</taxon>
        <taxon>Microascales</taxon>
        <taxon>Microascaceae</taxon>
        <taxon>Lomentospora</taxon>
    </lineage>
</organism>
<dbReference type="Proteomes" id="UP000233524">
    <property type="component" value="Unassembled WGS sequence"/>
</dbReference>